<keyword evidence="4" id="KW-1185">Reference proteome</keyword>
<comment type="caution">
    <text evidence="3">The sequence shown here is derived from an EMBL/GenBank/DDBJ whole genome shotgun (WGS) entry which is preliminary data.</text>
</comment>
<evidence type="ECO:0000259" key="2">
    <source>
        <dbReference type="Pfam" id="PF05292"/>
    </source>
</evidence>
<dbReference type="InterPro" id="IPR007956">
    <property type="entry name" value="Malonyl_CoA_deC_C"/>
</dbReference>
<name>A0A813H0K5_POLGL</name>
<dbReference type="GO" id="GO:0050080">
    <property type="term" value="F:malonyl-CoA decarboxylase activity"/>
    <property type="evidence" value="ECO:0007669"/>
    <property type="project" value="InterPro"/>
</dbReference>
<sequence>DLRDELVSRHFRWTFEDNQSWEELSSAQREEDPYANCVLGPFQHFTGMGLAREYYYDLEHNEFLWELPGPRTVFTLQEALNTLLPFQQQVAAACRVSGGSGPGGYHDLADTDSEESSPGRRSPRATSASPASHASSEEEVIIKPVRLPWQLVSGLTRAAQFIWVAVAIIAVLRETNTDIFDFQESYIVEDRRRLSALRKEPVFEQLEMGLPYGSFFRAEALACIPTFSSTGSSLSGDLIVASPFAQYRISSRNKQEAAEGAGVEAAEATIANITASESERLPKGSWCLVGELTDEEVRGLENRLPTGVLSLSHRLRLSFLSMDHQQLPSLLGTEVADLQVDEHSLYSNSLLKRLLLLVCLIGSLHCIYAQSRYSGLHVILSNPFVAFEMKAARKSHGIALVQRHWLGFRFHAWPTAPTAASATSSSSVSRPVGCFHRRSYSSIVDGDQEDDLDPFQVATDALEDVVVASRRRGGRAIGLASACRSFLAAQSQLGERGRASWWAQQALAEQQWQLEVLSNSLPKGGRIAPQLLDTFVASEPGATESAARSFVRALGLREGLGEVLQLRSSLRAAALRVGPNSHQGFALERIDRRLQDLLSFWLDPGLLKVVPVTASSSPEVREAATAVARAVIPLELSPDSRHLRSYALCLPDQGSGPGKESPPLMVLHASLTQDLPNTLTQAVTGIDGKDADARAPAMACLWALGAPTDGRALALRGLGLGQVLRRQAAAQLRDELSSEAAILNISALVPLRGFRNWLESSRAWQAGGFGAAVEESLRRAAEGRSAVENTEISFVDDDGDNVSFCLAPDSGVLEAVIDGQPAKRVTKLRVADRALLLLLEPGTALQINVSEEVVARGELQHLFALSEAAGLLGAELREPLLRLAYDYVLLRGPDGRAADPAVHFHLLGGADLNALHWRADESPGGLTEALGVMASFSYASAEQELANAQAYEEGGVAALARCIMVAGWTGTGLHITVAVALTSGFFFRFHVALLGRHIGGFCISAAPARAFTF</sequence>
<dbReference type="GO" id="GO:0006085">
    <property type="term" value="P:acetyl-CoA biosynthetic process"/>
    <property type="evidence" value="ECO:0007669"/>
    <property type="project" value="TreeGrafter"/>
</dbReference>
<organism evidence="3 4">
    <name type="scientific">Polarella glacialis</name>
    <name type="common">Dinoflagellate</name>
    <dbReference type="NCBI Taxonomy" id="89957"/>
    <lineage>
        <taxon>Eukaryota</taxon>
        <taxon>Sar</taxon>
        <taxon>Alveolata</taxon>
        <taxon>Dinophyceae</taxon>
        <taxon>Suessiales</taxon>
        <taxon>Suessiaceae</taxon>
        <taxon>Polarella</taxon>
    </lineage>
</organism>
<dbReference type="Gene3D" id="3.40.630.150">
    <property type="entry name" value="Malonyl-CoA decarboxylase, catalytic domain"/>
    <property type="match status" value="1"/>
</dbReference>
<evidence type="ECO:0000256" key="1">
    <source>
        <dbReference type="SAM" id="MobiDB-lite"/>
    </source>
</evidence>
<dbReference type="Pfam" id="PF05292">
    <property type="entry name" value="MCD"/>
    <property type="match status" value="1"/>
</dbReference>
<feature type="non-terminal residue" evidence="3">
    <location>
        <position position="1013"/>
    </location>
</feature>
<dbReference type="PANTHER" id="PTHR28641:SF1">
    <property type="entry name" value="MALONYL-COA DECARBOXYLASE, MITOCHONDRIAL"/>
    <property type="match status" value="1"/>
</dbReference>
<dbReference type="InterPro" id="IPR038917">
    <property type="entry name" value="Malonyl_CoA_deC"/>
</dbReference>
<dbReference type="PANTHER" id="PTHR28641">
    <property type="match status" value="1"/>
</dbReference>
<dbReference type="AlphaFoldDB" id="A0A813H0K5"/>
<dbReference type="OrthoDB" id="447580at2759"/>
<reference evidence="3" key="1">
    <citation type="submission" date="2021-02" db="EMBL/GenBank/DDBJ databases">
        <authorList>
            <person name="Dougan E. K."/>
            <person name="Rhodes N."/>
            <person name="Thang M."/>
            <person name="Chan C."/>
        </authorList>
    </citation>
    <scope>NUCLEOTIDE SEQUENCE</scope>
</reference>
<feature type="domain" description="Malonyl-CoA decarboxylase C-terminal" evidence="2">
    <location>
        <begin position="873"/>
        <end position="938"/>
    </location>
</feature>
<protein>
    <recommendedName>
        <fullName evidence="2">Malonyl-CoA decarboxylase C-terminal domain-containing protein</fullName>
    </recommendedName>
</protein>
<evidence type="ECO:0000313" key="3">
    <source>
        <dbReference type="EMBL" id="CAE8631225.1"/>
    </source>
</evidence>
<dbReference type="InterPro" id="IPR042303">
    <property type="entry name" value="Malonyl_CoA_deC_C_sf"/>
</dbReference>
<dbReference type="GO" id="GO:0005759">
    <property type="term" value="C:mitochondrial matrix"/>
    <property type="evidence" value="ECO:0007669"/>
    <property type="project" value="TreeGrafter"/>
</dbReference>
<dbReference type="GO" id="GO:2001294">
    <property type="term" value="P:malonyl-CoA catabolic process"/>
    <property type="evidence" value="ECO:0007669"/>
    <property type="project" value="TreeGrafter"/>
</dbReference>
<dbReference type="EMBL" id="CAJNNV010030064">
    <property type="protein sequence ID" value="CAE8631225.1"/>
    <property type="molecule type" value="Genomic_DNA"/>
</dbReference>
<feature type="region of interest" description="Disordered" evidence="1">
    <location>
        <begin position="102"/>
        <end position="135"/>
    </location>
</feature>
<proteinExistence type="predicted"/>
<evidence type="ECO:0000313" key="4">
    <source>
        <dbReference type="Proteomes" id="UP000654075"/>
    </source>
</evidence>
<gene>
    <name evidence="3" type="ORF">PGLA1383_LOCUS47356</name>
</gene>
<dbReference type="GO" id="GO:0005782">
    <property type="term" value="C:peroxisomal matrix"/>
    <property type="evidence" value="ECO:0007669"/>
    <property type="project" value="TreeGrafter"/>
</dbReference>
<dbReference type="GO" id="GO:0006633">
    <property type="term" value="P:fatty acid biosynthetic process"/>
    <property type="evidence" value="ECO:0007669"/>
    <property type="project" value="InterPro"/>
</dbReference>
<feature type="compositionally biased region" description="Low complexity" evidence="1">
    <location>
        <begin position="124"/>
        <end position="134"/>
    </location>
</feature>
<accession>A0A813H0K5</accession>
<dbReference type="Proteomes" id="UP000654075">
    <property type="component" value="Unassembled WGS sequence"/>
</dbReference>